<dbReference type="PANTHER" id="PTHR12599">
    <property type="entry name" value="PTERIN-4-ALPHA-CARBINOLAMINE DEHYDRATASE"/>
    <property type="match status" value="1"/>
</dbReference>
<evidence type="ECO:0000313" key="5">
    <source>
        <dbReference type="EMBL" id="CAB4952321.1"/>
    </source>
</evidence>
<dbReference type="InterPro" id="IPR036428">
    <property type="entry name" value="PCD_sf"/>
</dbReference>
<name>A0A6J7KAJ9_9ZZZZ</name>
<accession>A0A6J7KAJ9</accession>
<gene>
    <name evidence="5" type="ORF">UFOPK3772_01630</name>
</gene>
<dbReference type="GO" id="GO:0008124">
    <property type="term" value="F:4-alpha-hydroxytetrahydrobiopterin dehydratase activity"/>
    <property type="evidence" value="ECO:0007669"/>
    <property type="project" value="UniProtKB-EC"/>
</dbReference>
<evidence type="ECO:0000256" key="4">
    <source>
        <dbReference type="ARBA" id="ARBA00023239"/>
    </source>
</evidence>
<evidence type="ECO:0000256" key="2">
    <source>
        <dbReference type="ARBA" id="ARBA00006472"/>
    </source>
</evidence>
<dbReference type="GO" id="GO:0006729">
    <property type="term" value="P:tetrahydrobiopterin biosynthetic process"/>
    <property type="evidence" value="ECO:0007669"/>
    <property type="project" value="InterPro"/>
</dbReference>
<dbReference type="SUPFAM" id="SSF55248">
    <property type="entry name" value="PCD-like"/>
    <property type="match status" value="1"/>
</dbReference>
<dbReference type="PANTHER" id="PTHR12599:SF0">
    <property type="entry name" value="PTERIN-4-ALPHA-CARBINOLAMINE DEHYDRATASE"/>
    <property type="match status" value="1"/>
</dbReference>
<dbReference type="Gene3D" id="3.30.1360.20">
    <property type="entry name" value="Transcriptional coactivator/pterin dehydratase"/>
    <property type="match status" value="1"/>
</dbReference>
<dbReference type="EMBL" id="CAFBNE010000048">
    <property type="protein sequence ID" value="CAB4952321.1"/>
    <property type="molecule type" value="Genomic_DNA"/>
</dbReference>
<dbReference type="Pfam" id="PF01329">
    <property type="entry name" value="Pterin_4a"/>
    <property type="match status" value="1"/>
</dbReference>
<dbReference type="InterPro" id="IPR001533">
    <property type="entry name" value="Pterin_deHydtase"/>
</dbReference>
<comment type="catalytic activity">
    <reaction evidence="1">
        <text>(4aS,6R)-4a-hydroxy-L-erythro-5,6,7,8-tetrahydrobiopterin = (6R)-L-erythro-6,7-dihydrobiopterin + H2O</text>
        <dbReference type="Rhea" id="RHEA:11920"/>
        <dbReference type="ChEBI" id="CHEBI:15377"/>
        <dbReference type="ChEBI" id="CHEBI:15642"/>
        <dbReference type="ChEBI" id="CHEBI:43120"/>
        <dbReference type="EC" id="4.2.1.96"/>
    </reaction>
</comment>
<evidence type="ECO:0000256" key="1">
    <source>
        <dbReference type="ARBA" id="ARBA00001554"/>
    </source>
</evidence>
<dbReference type="EC" id="4.2.1.96" evidence="3"/>
<sequence length="106" mass="11614">MRDLLGDREIDGFCAAHGRWEQIGQHLVCAATAVSFTAAIAWVNEIAEAAEELDHHPDIDIRWCTLTFRLTTHSAGGLTDLDLLLADRIDAIVDATDSGERNEAAR</sequence>
<proteinExistence type="inferred from homology"/>
<dbReference type="AlphaFoldDB" id="A0A6J7KAJ9"/>
<protein>
    <recommendedName>
        <fullName evidence="3">4a-hydroxytetrahydrobiopterin dehydratase</fullName>
        <ecNumber evidence="3">4.2.1.96</ecNumber>
    </recommendedName>
</protein>
<reference evidence="5" key="1">
    <citation type="submission" date="2020-05" db="EMBL/GenBank/DDBJ databases">
        <authorList>
            <person name="Chiriac C."/>
            <person name="Salcher M."/>
            <person name="Ghai R."/>
            <person name="Kavagutti S V."/>
        </authorList>
    </citation>
    <scope>NUCLEOTIDE SEQUENCE</scope>
</reference>
<comment type="similarity">
    <text evidence="2">Belongs to the pterin-4-alpha-carbinolamine dehydratase family.</text>
</comment>
<organism evidence="5">
    <name type="scientific">freshwater metagenome</name>
    <dbReference type="NCBI Taxonomy" id="449393"/>
    <lineage>
        <taxon>unclassified sequences</taxon>
        <taxon>metagenomes</taxon>
        <taxon>ecological metagenomes</taxon>
    </lineage>
</organism>
<dbReference type="NCBIfam" id="NF002017">
    <property type="entry name" value="PRK00823.1-2"/>
    <property type="match status" value="1"/>
</dbReference>
<evidence type="ECO:0000256" key="3">
    <source>
        <dbReference type="ARBA" id="ARBA00013252"/>
    </source>
</evidence>
<dbReference type="CDD" id="cd00488">
    <property type="entry name" value="PCD_DCoH"/>
    <property type="match status" value="1"/>
</dbReference>
<keyword evidence="4" id="KW-0456">Lyase</keyword>